<feature type="domain" description="Homeobox" evidence="5">
    <location>
        <begin position="135"/>
        <end position="181"/>
    </location>
</feature>
<comment type="caution">
    <text evidence="6">The sequence shown here is derived from an EMBL/GenBank/DDBJ whole genome shotgun (WGS) entry which is preliminary data.</text>
</comment>
<keyword evidence="7" id="KW-1185">Reference proteome</keyword>
<dbReference type="InterPro" id="IPR001611">
    <property type="entry name" value="Leu-rich_rpt"/>
</dbReference>
<feature type="DNA-binding region" description="Homeobox" evidence="2">
    <location>
        <begin position="137"/>
        <end position="182"/>
    </location>
</feature>
<keyword evidence="2 3" id="KW-0539">Nucleus</keyword>
<dbReference type="PANTHER" id="PTHR24331:SF0">
    <property type="entry name" value="DBX"/>
    <property type="match status" value="1"/>
</dbReference>
<evidence type="ECO:0000256" key="4">
    <source>
        <dbReference type="SAM" id="Phobius"/>
    </source>
</evidence>
<sequence>MRSFRVDDILNRSESSGVQRDQSAVVPQQNSDVCSQPQQVVHESSSSSYAQREQFRFQSSSVNSISNSIALQEFFAFSPTSSYSYNALLRDPSIFGLCNANFSQNTASAAAASAAQFTFIPAFHPYEYSFVTPPQQIARKRTVFSRLQRRELEATFQRQRYISKPERLQLAEKIGLNDAQLVTMKITLKTLLYLIGLSLCVIGFGYQLYLIYKFYTKYETEVKIEYDADELYAPGVTFRLQMEEISSLIQKNDPDSANLLNKTFANPISFAQKREIPSSLSYLIPKCEIHLIELHESRKHHENHLWRVPGYPVIDFHFSFNEKLSEVSSICINVHNPNYFFSDDSYCIAITKSWTKLYYSMRTILVKDQIEKKVIFNICHNECEKKDCDIVLGAIGNLESNESNMNIISFSRMTNNEIHYNFAPRLDLLNVLVYVSATFGLWFGLSVRLFILGLVRKCETTVIKRRRESICVHTLREEIVKQIDFLFDYLMNIVVVDFIFKTPKTDSIPAVTISFDAVYSMNVSHYCADYPYYCGGNRSYEEIATFIYESGTSLTKMKDYLLNTRYLIPKCCLYRNRKDECKSCYDITEPRIAFREWRVLFTFFARRRSEINDKKYLVEFSDGEQLIEIEVQHTDSNPYYTKVFIHSPECYPNYEDVLFDDLVFRNQILLSYEKKRTKLYPRTSGCKVYGNKNYETQNGCYLNCIAKKHLAMCKSSYDRQLNLYLNDKIRAMNDECIRRMNIKKFCRKKCSQKDCTLDKYTTNVLMKSALMGEVSKITIKKMFPYYYTINNFRPKLEMLDLFNNLIGSIYFWSGLSLFILLSLCEKIFNNNYLFLQFLNKGFNLRKTVKRAIENEIYQNFKRIRNKNLESPLIKLFLLIICLIPATYHSYRFLSVYFEYNTVVETSIEIKKEEPLAVVQLIARTSDIWDLAQVENIRKNVSAFDDFTYFTVFRGIFFDEPTSNLPDSALIQINMTENVSFLLKLQSHVTPKAIFGAEGMRITARKRLKINLSYAKTAINFLPKPFSTYCMDLNAKDQINLNKCLQNCEANNLVHIESFSIKQALNLSYEIKNYFFDENMQQCYRRCYLQLCTWNLYKIVKIGEEDHESETFIIELSSPKRNLSFDYTSRTRYSRLDLIVYMTHIIIFYLGI</sequence>
<keyword evidence="2 3" id="KW-0371">Homeobox</keyword>
<name>A0A3S3S3W0_9ACAR</name>
<keyword evidence="4" id="KW-0812">Transmembrane</keyword>
<proteinExistence type="predicted"/>
<evidence type="ECO:0000313" key="6">
    <source>
        <dbReference type="EMBL" id="RWS08748.1"/>
    </source>
</evidence>
<accession>A0A3S3S3W0</accession>
<dbReference type="SUPFAM" id="SSF46689">
    <property type="entry name" value="Homeodomain-like"/>
    <property type="match status" value="1"/>
</dbReference>
<dbReference type="Gene3D" id="1.10.10.60">
    <property type="entry name" value="Homeodomain-like"/>
    <property type="match status" value="1"/>
</dbReference>
<feature type="transmembrane region" description="Helical" evidence="4">
    <location>
        <begin position="801"/>
        <end position="823"/>
    </location>
</feature>
<dbReference type="PANTHER" id="PTHR24331">
    <property type="entry name" value="DBX"/>
    <property type="match status" value="1"/>
</dbReference>
<dbReference type="CDD" id="cd00086">
    <property type="entry name" value="homeodomain"/>
    <property type="match status" value="1"/>
</dbReference>
<dbReference type="EMBL" id="NCKU01002806">
    <property type="protein sequence ID" value="RWS08748.1"/>
    <property type="molecule type" value="Genomic_DNA"/>
</dbReference>
<gene>
    <name evidence="6" type="ORF">B4U79_03011</name>
</gene>
<dbReference type="SMART" id="SM00389">
    <property type="entry name" value="HOX"/>
    <property type="match status" value="1"/>
</dbReference>
<dbReference type="Proteomes" id="UP000285301">
    <property type="component" value="Unassembled WGS sequence"/>
</dbReference>
<feature type="transmembrane region" description="Helical" evidence="4">
    <location>
        <begin position="872"/>
        <end position="890"/>
    </location>
</feature>
<evidence type="ECO:0000256" key="2">
    <source>
        <dbReference type="PROSITE-ProRule" id="PRU00108"/>
    </source>
</evidence>
<keyword evidence="4" id="KW-0472">Membrane</keyword>
<dbReference type="GO" id="GO:0003677">
    <property type="term" value="F:DNA binding"/>
    <property type="evidence" value="ECO:0007669"/>
    <property type="project" value="UniProtKB-UniRule"/>
</dbReference>
<evidence type="ECO:0000313" key="7">
    <source>
        <dbReference type="Proteomes" id="UP000285301"/>
    </source>
</evidence>
<dbReference type="Pfam" id="PF00046">
    <property type="entry name" value="Homeodomain"/>
    <property type="match status" value="1"/>
</dbReference>
<reference evidence="6 7" key="1">
    <citation type="journal article" date="2018" name="Gigascience">
        <title>Genomes of trombidid mites reveal novel predicted allergens and laterally-transferred genes associated with secondary metabolism.</title>
        <authorList>
            <person name="Dong X."/>
            <person name="Chaisiri K."/>
            <person name="Xia D."/>
            <person name="Armstrong S.D."/>
            <person name="Fang Y."/>
            <person name="Donnelly M.J."/>
            <person name="Kadowaki T."/>
            <person name="McGarry J.W."/>
            <person name="Darby A.C."/>
            <person name="Makepeace B.L."/>
        </authorList>
    </citation>
    <scope>NUCLEOTIDE SEQUENCE [LARGE SCALE GENOMIC DNA]</scope>
    <source>
        <strain evidence="6">UoL-WK</strain>
    </source>
</reference>
<dbReference type="GO" id="GO:0006357">
    <property type="term" value="P:regulation of transcription by RNA polymerase II"/>
    <property type="evidence" value="ECO:0007669"/>
    <property type="project" value="TreeGrafter"/>
</dbReference>
<evidence type="ECO:0000256" key="3">
    <source>
        <dbReference type="RuleBase" id="RU000682"/>
    </source>
</evidence>
<keyword evidence="2 3" id="KW-0238">DNA-binding</keyword>
<dbReference type="GO" id="GO:0005634">
    <property type="term" value="C:nucleus"/>
    <property type="evidence" value="ECO:0007669"/>
    <property type="project" value="UniProtKB-SubCell"/>
</dbReference>
<dbReference type="AlphaFoldDB" id="A0A3S3S3W0"/>
<dbReference type="InterPro" id="IPR051662">
    <property type="entry name" value="H2.0_Homeobox_NeuralPatt"/>
</dbReference>
<keyword evidence="4" id="KW-1133">Transmembrane helix</keyword>
<evidence type="ECO:0000256" key="1">
    <source>
        <dbReference type="ARBA" id="ARBA00004123"/>
    </source>
</evidence>
<dbReference type="PROSITE" id="PS51450">
    <property type="entry name" value="LRR"/>
    <property type="match status" value="1"/>
</dbReference>
<dbReference type="PROSITE" id="PS50071">
    <property type="entry name" value="HOMEOBOX_2"/>
    <property type="match status" value="1"/>
</dbReference>
<comment type="subcellular location">
    <subcellularLocation>
        <location evidence="1 2 3">Nucleus</location>
    </subcellularLocation>
</comment>
<protein>
    <submittedName>
        <fullName evidence="6">Developing brain homeobox-like protein</fullName>
    </submittedName>
</protein>
<feature type="transmembrane region" description="Helical" evidence="4">
    <location>
        <begin position="431"/>
        <end position="455"/>
    </location>
</feature>
<feature type="non-terminal residue" evidence="6">
    <location>
        <position position="1151"/>
    </location>
</feature>
<organism evidence="6 7">
    <name type="scientific">Dinothrombium tinctorium</name>
    <dbReference type="NCBI Taxonomy" id="1965070"/>
    <lineage>
        <taxon>Eukaryota</taxon>
        <taxon>Metazoa</taxon>
        <taxon>Ecdysozoa</taxon>
        <taxon>Arthropoda</taxon>
        <taxon>Chelicerata</taxon>
        <taxon>Arachnida</taxon>
        <taxon>Acari</taxon>
        <taxon>Acariformes</taxon>
        <taxon>Trombidiformes</taxon>
        <taxon>Prostigmata</taxon>
        <taxon>Anystina</taxon>
        <taxon>Parasitengona</taxon>
        <taxon>Trombidioidea</taxon>
        <taxon>Trombidiidae</taxon>
        <taxon>Dinothrombium</taxon>
    </lineage>
</organism>
<feature type="transmembrane region" description="Helical" evidence="4">
    <location>
        <begin position="191"/>
        <end position="212"/>
    </location>
</feature>
<dbReference type="InterPro" id="IPR009057">
    <property type="entry name" value="Homeodomain-like_sf"/>
</dbReference>
<dbReference type="InterPro" id="IPR001356">
    <property type="entry name" value="HD"/>
</dbReference>
<evidence type="ECO:0000259" key="5">
    <source>
        <dbReference type="PROSITE" id="PS50071"/>
    </source>
</evidence>